<evidence type="ECO:0000313" key="4">
    <source>
        <dbReference type="EMBL" id="PPC77088.1"/>
    </source>
</evidence>
<dbReference type="InterPro" id="IPR039564">
    <property type="entry name" value="Peptidase_C39-like"/>
</dbReference>
<dbReference type="NCBIfam" id="NF033920">
    <property type="entry name" value="C39_PA2778_fam"/>
    <property type="match status" value="1"/>
</dbReference>
<feature type="domain" description="Peptidase C39-like" evidence="3">
    <location>
        <begin position="57"/>
        <end position="168"/>
    </location>
</feature>
<feature type="chain" id="PRO_5015410799" description="Peptidase C39-like domain-containing protein" evidence="2">
    <location>
        <begin position="35"/>
        <end position="321"/>
    </location>
</feature>
<sequence>MSFQLDSSQCQHNITVPVRLMLVCLCAALLSACAITPPQTSSFLAQPASHKSVLLKDVPFYAQKEYQCGPAALAMALNAAGASTSPDQLVSEVYLPDRKGSIQVEMLGASRRQGFIPFKVEGTIEGLIKELQAHHSVLVFQNLALPWYPRWHYAVVVGYDAASNELILHSAEDEWHRTNIGTFERTWARTGYWGFVPLKPGLLPANQNPDQLADSIAQSEQSFSPPQLQKAYSSVLKQWPDNLKSSIGLSVALYLQKRYVASERVLRNALKHHPASGVLYNNLAVVLKALNRKTEAKQAAKKAIRLEPNNQNFAETLSEVS</sequence>
<protein>
    <recommendedName>
        <fullName evidence="3">Peptidase C39-like domain-containing protein</fullName>
    </recommendedName>
</protein>
<dbReference type="Pfam" id="PF13529">
    <property type="entry name" value="Peptidase_C39_2"/>
    <property type="match status" value="1"/>
</dbReference>
<evidence type="ECO:0000256" key="2">
    <source>
        <dbReference type="SAM" id="SignalP"/>
    </source>
</evidence>
<dbReference type="InterPro" id="IPR011990">
    <property type="entry name" value="TPR-like_helical_dom_sf"/>
</dbReference>
<dbReference type="SUPFAM" id="SSF48452">
    <property type="entry name" value="TPR-like"/>
    <property type="match status" value="1"/>
</dbReference>
<accession>A0A2S5KQP4</accession>
<gene>
    <name evidence="4" type="ORF">C4K68_11750</name>
</gene>
<keyword evidence="2" id="KW-0732">Signal</keyword>
<dbReference type="InterPro" id="IPR019734">
    <property type="entry name" value="TPR_rpt"/>
</dbReference>
<organism evidence="4 5">
    <name type="scientific">Proteobacteria bacterium 228</name>
    <dbReference type="NCBI Taxonomy" id="2083153"/>
    <lineage>
        <taxon>Bacteria</taxon>
        <taxon>Pseudomonadati</taxon>
        <taxon>Pseudomonadota</taxon>
    </lineage>
</organism>
<dbReference type="SMART" id="SM00028">
    <property type="entry name" value="TPR"/>
    <property type="match status" value="2"/>
</dbReference>
<dbReference type="AlphaFoldDB" id="A0A2S5KQP4"/>
<reference evidence="4 5" key="1">
    <citation type="submission" date="2018-02" db="EMBL/GenBank/DDBJ databases">
        <title>novel marine gammaproteobacteria from coastal saline agro ecosystem.</title>
        <authorList>
            <person name="Krishnan R."/>
            <person name="Ramesh Kumar N."/>
        </authorList>
    </citation>
    <scope>NUCLEOTIDE SEQUENCE [LARGE SCALE GENOMIC DNA]</scope>
    <source>
        <strain evidence="4 5">228</strain>
    </source>
</reference>
<keyword evidence="1" id="KW-0802">TPR repeat</keyword>
<dbReference type="Gene3D" id="1.25.40.10">
    <property type="entry name" value="Tetratricopeptide repeat domain"/>
    <property type="match status" value="1"/>
</dbReference>
<feature type="signal peptide" evidence="2">
    <location>
        <begin position="1"/>
        <end position="34"/>
    </location>
</feature>
<evidence type="ECO:0000256" key="1">
    <source>
        <dbReference type="PROSITE-ProRule" id="PRU00339"/>
    </source>
</evidence>
<dbReference type="Gene3D" id="3.90.70.10">
    <property type="entry name" value="Cysteine proteinases"/>
    <property type="match status" value="1"/>
</dbReference>
<dbReference type="Proteomes" id="UP000238196">
    <property type="component" value="Unassembled WGS sequence"/>
</dbReference>
<comment type="caution">
    <text evidence="4">The sequence shown here is derived from an EMBL/GenBank/DDBJ whole genome shotgun (WGS) entry which is preliminary data.</text>
</comment>
<feature type="repeat" description="TPR" evidence="1">
    <location>
        <begin position="277"/>
        <end position="310"/>
    </location>
</feature>
<dbReference type="PROSITE" id="PS50005">
    <property type="entry name" value="TPR"/>
    <property type="match status" value="1"/>
</dbReference>
<evidence type="ECO:0000259" key="3">
    <source>
        <dbReference type="Pfam" id="PF13529"/>
    </source>
</evidence>
<dbReference type="OrthoDB" id="9814129at2"/>
<evidence type="ECO:0000313" key="5">
    <source>
        <dbReference type="Proteomes" id="UP000238196"/>
    </source>
</evidence>
<proteinExistence type="predicted"/>
<name>A0A2S5KQP4_9PROT</name>
<dbReference type="EMBL" id="PRLP01000035">
    <property type="protein sequence ID" value="PPC77088.1"/>
    <property type="molecule type" value="Genomic_DNA"/>
</dbReference>